<dbReference type="EMBL" id="QWEA01000007">
    <property type="protein sequence ID" value="RIJ44980.1"/>
    <property type="molecule type" value="Genomic_DNA"/>
</dbReference>
<keyword evidence="1" id="KW-1133">Transmembrane helix</keyword>
<evidence type="ECO:0000256" key="1">
    <source>
        <dbReference type="SAM" id="Phobius"/>
    </source>
</evidence>
<keyword evidence="1" id="KW-0472">Membrane</keyword>
<organism evidence="2 3">
    <name type="scientific">Clavibacter michiganensis subsp. insidiosus</name>
    <dbReference type="NCBI Taxonomy" id="33014"/>
    <lineage>
        <taxon>Bacteria</taxon>
        <taxon>Bacillati</taxon>
        <taxon>Actinomycetota</taxon>
        <taxon>Actinomycetes</taxon>
        <taxon>Micrococcales</taxon>
        <taxon>Microbacteriaceae</taxon>
        <taxon>Clavibacter</taxon>
    </lineage>
</organism>
<evidence type="ECO:0000313" key="3">
    <source>
        <dbReference type="Proteomes" id="UP000266634"/>
    </source>
</evidence>
<name>A0A399SMU0_9MICO</name>
<feature type="transmembrane region" description="Helical" evidence="1">
    <location>
        <begin position="86"/>
        <end position="107"/>
    </location>
</feature>
<reference evidence="2 3" key="1">
    <citation type="submission" date="2018-08" db="EMBL/GenBank/DDBJ databases">
        <title>Genome Sequence of Clavibacter michiganensis Subspecies type strains, and the Atypical Peach-Colored Strains Isolated from Tomato.</title>
        <authorList>
            <person name="Osdaghi E."/>
            <person name="Portier P."/>
            <person name="Briand M."/>
            <person name="Jacques M.-A."/>
        </authorList>
    </citation>
    <scope>NUCLEOTIDE SEQUENCE [LARGE SCALE GENOMIC DNA]</scope>
    <source>
        <strain evidence="2 3">CFBP 6488</strain>
    </source>
</reference>
<protein>
    <submittedName>
        <fullName evidence="2">Uncharacterized protein</fullName>
    </submittedName>
</protein>
<sequence>MISEVAYAAIVRAPHIAAAADGAGYVVAQAYCLPGAAQDGMDTGRLWLAIAAVFAAVCSLVMIGMGMWFQTQHHDGGAMFKTLSRWILGAVIVAGAGGIATAFLGVISTACTPIPT</sequence>
<accession>A0A399SMU0</accession>
<dbReference type="AlphaFoldDB" id="A0A399SMU0"/>
<evidence type="ECO:0000313" key="2">
    <source>
        <dbReference type="EMBL" id="RIJ44980.1"/>
    </source>
</evidence>
<feature type="transmembrane region" description="Helical" evidence="1">
    <location>
        <begin position="46"/>
        <end position="65"/>
    </location>
</feature>
<gene>
    <name evidence="2" type="ORF">DZF93_00780</name>
</gene>
<dbReference type="Proteomes" id="UP000266634">
    <property type="component" value="Unassembled WGS sequence"/>
</dbReference>
<keyword evidence="1" id="KW-0812">Transmembrane</keyword>
<proteinExistence type="predicted"/>
<comment type="caution">
    <text evidence="2">The sequence shown here is derived from an EMBL/GenBank/DDBJ whole genome shotgun (WGS) entry which is preliminary data.</text>
</comment>